<dbReference type="RefSeq" id="WP_184019006.1">
    <property type="nucleotide sequence ID" value="NZ_JACHFD010000011.1"/>
</dbReference>
<comment type="caution">
    <text evidence="12">Lacks conserved residue(s) required for the propagation of feature annotation.</text>
</comment>
<comment type="pathway">
    <text evidence="12">Amine and polyamine biosynthesis; agmatine biosynthesis; agmatine from L-arginine: step 1/1.</text>
</comment>
<dbReference type="InterPro" id="IPR000183">
    <property type="entry name" value="Orn/DAP/Arg_de-COase"/>
</dbReference>
<dbReference type="InterPro" id="IPR002985">
    <property type="entry name" value="Arg_decrbxlase"/>
</dbReference>
<feature type="active site" description="Proton donor" evidence="14">
    <location>
        <position position="519"/>
    </location>
</feature>
<dbReference type="InterPro" id="IPR022644">
    <property type="entry name" value="De-COase2_N"/>
</dbReference>
<dbReference type="Pfam" id="PF02784">
    <property type="entry name" value="Orn_Arg_deC_N"/>
    <property type="match status" value="1"/>
</dbReference>
<dbReference type="PANTHER" id="PTHR43295:SF9">
    <property type="entry name" value="BIOSYNTHETIC ARGININE DECARBOXYLASE"/>
    <property type="match status" value="1"/>
</dbReference>
<organism evidence="19 20">
    <name type="scientific">Haloferula luteola</name>
    <dbReference type="NCBI Taxonomy" id="595692"/>
    <lineage>
        <taxon>Bacteria</taxon>
        <taxon>Pseudomonadati</taxon>
        <taxon>Verrucomicrobiota</taxon>
        <taxon>Verrucomicrobiia</taxon>
        <taxon>Verrucomicrobiales</taxon>
        <taxon>Verrucomicrobiaceae</taxon>
        <taxon>Haloferula</taxon>
    </lineage>
</organism>
<dbReference type="GO" id="GO:0046872">
    <property type="term" value="F:metal ion binding"/>
    <property type="evidence" value="ECO:0007669"/>
    <property type="project" value="UniProtKB-KW"/>
</dbReference>
<comment type="catalytic activity">
    <reaction evidence="12">
        <text>L-arginine + H(+) = agmatine + CO2</text>
        <dbReference type="Rhea" id="RHEA:17641"/>
        <dbReference type="ChEBI" id="CHEBI:15378"/>
        <dbReference type="ChEBI" id="CHEBI:16526"/>
        <dbReference type="ChEBI" id="CHEBI:32682"/>
        <dbReference type="ChEBI" id="CHEBI:58145"/>
        <dbReference type="EC" id="4.1.1.19"/>
    </reaction>
</comment>
<evidence type="ECO:0000256" key="12">
    <source>
        <dbReference type="HAMAP-Rule" id="MF_01417"/>
    </source>
</evidence>
<evidence type="ECO:0000256" key="3">
    <source>
        <dbReference type="ARBA" id="ARBA00002257"/>
    </source>
</evidence>
<dbReference type="EC" id="4.1.1.19" evidence="12"/>
<dbReference type="PRINTS" id="PR01179">
    <property type="entry name" value="ODADCRBXLASE"/>
</dbReference>
<evidence type="ECO:0000256" key="11">
    <source>
        <dbReference type="ARBA" id="ARBA00023239"/>
    </source>
</evidence>
<dbReference type="EMBL" id="JACHFD010000011">
    <property type="protein sequence ID" value="MBB5352186.1"/>
    <property type="molecule type" value="Genomic_DNA"/>
</dbReference>
<evidence type="ECO:0000313" key="20">
    <source>
        <dbReference type="Proteomes" id="UP000557717"/>
    </source>
</evidence>
<dbReference type="InterPro" id="IPR022653">
    <property type="entry name" value="De-COase2_pyr-phos_BS"/>
</dbReference>
<evidence type="ECO:0000259" key="17">
    <source>
        <dbReference type="Pfam" id="PF17810"/>
    </source>
</evidence>
<dbReference type="SUPFAM" id="SSF50621">
    <property type="entry name" value="Alanine racemase C-terminal domain-like"/>
    <property type="match status" value="1"/>
</dbReference>
<feature type="modified residue" description="N6-(pyridoxal phosphate)lysine" evidence="12 13">
    <location>
        <position position="120"/>
    </location>
</feature>
<evidence type="ECO:0000256" key="1">
    <source>
        <dbReference type="ARBA" id="ARBA00001933"/>
    </source>
</evidence>
<dbReference type="NCBIfam" id="NF003763">
    <property type="entry name" value="PRK05354.1"/>
    <property type="match status" value="1"/>
</dbReference>
<keyword evidence="8 12" id="KW-0663">Pyridoxal phosphate</keyword>
<feature type="domain" description="Arginine decarboxylase helical bundle" evidence="17">
    <location>
        <begin position="388"/>
        <end position="468"/>
    </location>
</feature>
<dbReference type="HAMAP" id="MF_01417">
    <property type="entry name" value="SpeA"/>
    <property type="match status" value="1"/>
</dbReference>
<evidence type="ECO:0000256" key="13">
    <source>
        <dbReference type="PIRSR" id="PIRSR001336-50"/>
    </source>
</evidence>
<dbReference type="Pfam" id="PF17810">
    <property type="entry name" value="Arg_decarb_HB"/>
    <property type="match status" value="1"/>
</dbReference>
<evidence type="ECO:0000259" key="18">
    <source>
        <dbReference type="Pfam" id="PF17944"/>
    </source>
</evidence>
<dbReference type="GO" id="GO:0006527">
    <property type="term" value="P:L-arginine catabolic process"/>
    <property type="evidence" value="ECO:0007669"/>
    <property type="project" value="InterPro"/>
</dbReference>
<reference evidence="19 20" key="1">
    <citation type="submission" date="2020-08" db="EMBL/GenBank/DDBJ databases">
        <title>Genomic Encyclopedia of Type Strains, Phase IV (KMG-IV): sequencing the most valuable type-strain genomes for metagenomic binning, comparative biology and taxonomic classification.</title>
        <authorList>
            <person name="Goeker M."/>
        </authorList>
    </citation>
    <scope>NUCLEOTIDE SEQUENCE [LARGE SCALE GENOMIC DNA]</scope>
    <source>
        <strain evidence="19 20">YC6886</strain>
    </source>
</reference>
<dbReference type="Pfam" id="PF17944">
    <property type="entry name" value="Arg_decarbox_C"/>
    <property type="match status" value="1"/>
</dbReference>
<evidence type="ECO:0000256" key="4">
    <source>
        <dbReference type="ARBA" id="ARBA00008357"/>
    </source>
</evidence>
<dbReference type="UniPathway" id="UPA00186">
    <property type="reaction ID" value="UER00284"/>
</dbReference>
<evidence type="ECO:0000256" key="10">
    <source>
        <dbReference type="ARBA" id="ARBA00023115"/>
    </source>
</evidence>
<dbReference type="PRINTS" id="PR01180">
    <property type="entry name" value="ARGDCRBXLASE"/>
</dbReference>
<feature type="region of interest" description="Disordered" evidence="15">
    <location>
        <begin position="1"/>
        <end position="25"/>
    </location>
</feature>
<gene>
    <name evidence="12" type="primary">speA</name>
    <name evidence="19" type="ORF">HNR46_002429</name>
</gene>
<keyword evidence="10 12" id="KW-0620">Polyamine biosynthesis</keyword>
<keyword evidence="6 12" id="KW-0210">Decarboxylase</keyword>
<feature type="domain" description="Arginine decarboxylase C-terminal helical" evidence="18">
    <location>
        <begin position="596"/>
        <end position="649"/>
    </location>
</feature>
<keyword evidence="5 12" id="KW-0479">Metal-binding</keyword>
<comment type="cofactor">
    <cofactor evidence="1 12 13">
        <name>pyridoxal 5'-phosphate</name>
        <dbReference type="ChEBI" id="CHEBI:597326"/>
    </cofactor>
</comment>
<dbReference type="PANTHER" id="PTHR43295">
    <property type="entry name" value="ARGININE DECARBOXYLASE"/>
    <property type="match status" value="1"/>
</dbReference>
<dbReference type="PIRSF" id="PIRSF001336">
    <property type="entry name" value="Arg_decrbxlase"/>
    <property type="match status" value="1"/>
</dbReference>
<comment type="cofactor">
    <cofactor evidence="2 12">
        <name>Mg(2+)</name>
        <dbReference type="ChEBI" id="CHEBI:18420"/>
    </cofactor>
</comment>
<dbReference type="InterPro" id="IPR041128">
    <property type="entry name" value="Arg_decarbox_C"/>
</dbReference>
<proteinExistence type="inferred from homology"/>
<evidence type="ECO:0000256" key="8">
    <source>
        <dbReference type="ARBA" id="ARBA00022898"/>
    </source>
</evidence>
<keyword evidence="9 12" id="KW-0745">Spermidine biosynthesis</keyword>
<evidence type="ECO:0000256" key="15">
    <source>
        <dbReference type="SAM" id="MobiDB-lite"/>
    </source>
</evidence>
<feature type="compositionally biased region" description="Polar residues" evidence="15">
    <location>
        <begin position="16"/>
        <end position="25"/>
    </location>
</feature>
<dbReference type="InterPro" id="IPR040634">
    <property type="entry name" value="Arg_decarb_HB"/>
</dbReference>
<dbReference type="PROSITE" id="PS00878">
    <property type="entry name" value="ODR_DC_2_1"/>
    <property type="match status" value="1"/>
</dbReference>
<evidence type="ECO:0000256" key="5">
    <source>
        <dbReference type="ARBA" id="ARBA00022723"/>
    </source>
</evidence>
<evidence type="ECO:0000256" key="9">
    <source>
        <dbReference type="ARBA" id="ARBA00023066"/>
    </source>
</evidence>
<feature type="domain" description="Orn/DAP/Arg decarboxylase 2 N-terminal" evidence="16">
    <location>
        <begin position="97"/>
        <end position="362"/>
    </location>
</feature>
<comment type="similarity">
    <text evidence="4 12">Belongs to the Orn/Lys/Arg decarboxylase class-II family. SpeA subfamily.</text>
</comment>
<dbReference type="NCBIfam" id="TIGR01273">
    <property type="entry name" value="speA"/>
    <property type="match status" value="1"/>
</dbReference>
<dbReference type="Proteomes" id="UP000557717">
    <property type="component" value="Unassembled WGS sequence"/>
</dbReference>
<evidence type="ECO:0000256" key="7">
    <source>
        <dbReference type="ARBA" id="ARBA00022842"/>
    </source>
</evidence>
<name>A0A840V575_9BACT</name>
<dbReference type="InterPro" id="IPR029066">
    <property type="entry name" value="PLP-binding_barrel"/>
</dbReference>
<evidence type="ECO:0000256" key="14">
    <source>
        <dbReference type="PIRSR" id="PIRSR600183-50"/>
    </source>
</evidence>
<dbReference type="Gene3D" id="3.20.20.10">
    <property type="entry name" value="Alanine racemase"/>
    <property type="match status" value="1"/>
</dbReference>
<evidence type="ECO:0000256" key="2">
    <source>
        <dbReference type="ARBA" id="ARBA00001946"/>
    </source>
</evidence>
<dbReference type="CDD" id="cd06830">
    <property type="entry name" value="PLPDE_III_ADC"/>
    <property type="match status" value="1"/>
</dbReference>
<evidence type="ECO:0000313" key="19">
    <source>
        <dbReference type="EMBL" id="MBB5352186.1"/>
    </source>
</evidence>
<keyword evidence="7 12" id="KW-0460">Magnesium</keyword>
<keyword evidence="20" id="KW-1185">Reference proteome</keyword>
<dbReference type="Gene3D" id="2.40.37.10">
    <property type="entry name" value="Lyase, Ornithine Decarboxylase, Chain A, domain 1"/>
    <property type="match status" value="1"/>
</dbReference>
<dbReference type="InterPro" id="IPR009006">
    <property type="entry name" value="Ala_racemase/Decarboxylase_C"/>
</dbReference>
<evidence type="ECO:0000256" key="6">
    <source>
        <dbReference type="ARBA" id="ARBA00022793"/>
    </source>
</evidence>
<protein>
    <recommendedName>
        <fullName evidence="12">Biosynthetic arginine decarboxylase</fullName>
        <shortName evidence="12">ADC</shortName>
        <ecNumber evidence="12">4.1.1.19</ecNumber>
    </recommendedName>
</protein>
<dbReference type="SUPFAM" id="SSF51419">
    <property type="entry name" value="PLP-binding barrel"/>
    <property type="match status" value="1"/>
</dbReference>
<sequence>MVPPPSRTTAAKPKKSQNSWSPEQSSDLYGVEAWGHGFFGVNKHGHVTVRLPEDEGGSKKKDISLHEIVEGLRDRGTDLPVLLRFRDLLHSRIAELNESFREAIKTTGYHGEYRGVYPIKVNQQRQVIEEISEFGKKYHYGLEAGSKPELIAALSHMHDTEAYIVCNGYKDEEFIDLALHAQKMGLKVMLVLEMPTELELVLERSRKLGVLPNLGVRVRLSTRGSGHWQESAGDKSVFGLSASQVIAVVDRLKETGYLGCLKMLHYHQGSQIPNIAAIREGATEVTRMYCDLVKEGAPMGVLDMGGGMAIDYDGSHTNFQSSCNYSVLEYCTDVIETIMQVCDKAGVTHPNLISESGRAIVAYYSVLVFNILDVSTVQTTEEAPPVPENAPQNLLNLIHVNKDLSKRNLQECFNDAVYYRDQVRAQFFYGAATLRERGLAEAWFWHIMTRISKLLQELDVIPEDLRELSDSLVDFYYGNFSLFQSLPDSWAIKQLFPVMPIHRLEERPRQRAVLADITCDCDGKIDRFIDREDVAKVLPLHALKPDEPYYVGVFLVGAYQETLGDLHNLLGDTNVVGVHLEEGKPVYTHEVEGDTVADVLSYVEYDPKELVTRFRGFAEKAVTQGRISPKERREVMDLFRTNLNGYTYFES</sequence>
<dbReference type="GO" id="GO:0008792">
    <property type="term" value="F:arginine decarboxylase activity"/>
    <property type="evidence" value="ECO:0007669"/>
    <property type="project" value="UniProtKB-UniRule"/>
</dbReference>
<comment type="function">
    <text evidence="3 12">Catalyzes the biosynthesis of agmatine from arginine.</text>
</comment>
<dbReference type="Gene3D" id="1.10.287.3440">
    <property type="match status" value="1"/>
</dbReference>
<dbReference type="AlphaFoldDB" id="A0A840V575"/>
<keyword evidence="11 12" id="KW-0456">Lyase</keyword>
<evidence type="ECO:0000259" key="16">
    <source>
        <dbReference type="Pfam" id="PF02784"/>
    </source>
</evidence>
<accession>A0A840V575</accession>
<comment type="caution">
    <text evidence="19">The sequence shown here is derived from an EMBL/GenBank/DDBJ whole genome shotgun (WGS) entry which is preliminary data.</text>
</comment>
<dbReference type="GO" id="GO:0008295">
    <property type="term" value="P:spermidine biosynthetic process"/>
    <property type="evidence" value="ECO:0007669"/>
    <property type="project" value="UniProtKB-UniRule"/>
</dbReference>
<dbReference type="Gene3D" id="1.20.58.930">
    <property type="match status" value="1"/>
</dbReference>